<keyword evidence="1" id="KW-0472">Membrane</keyword>
<keyword evidence="1" id="KW-1133">Transmembrane helix</keyword>
<keyword evidence="1" id="KW-0812">Transmembrane</keyword>
<gene>
    <name evidence="2" type="ORF">AN403_1370</name>
</gene>
<accession>A0A0P8X5X6</accession>
<name>A0A0P8X5X6_PSEFL</name>
<dbReference type="EMBL" id="LJXB01000090">
    <property type="protein sequence ID" value="KPU54828.1"/>
    <property type="molecule type" value="Genomic_DNA"/>
</dbReference>
<dbReference type="PATRIC" id="fig|294.162.peg.5239"/>
<evidence type="ECO:0000313" key="3">
    <source>
        <dbReference type="Proteomes" id="UP000050349"/>
    </source>
</evidence>
<dbReference type="AlphaFoldDB" id="A0A0P8X5X6"/>
<comment type="caution">
    <text evidence="2">The sequence shown here is derived from an EMBL/GenBank/DDBJ whole genome shotgun (WGS) entry which is preliminary data.</text>
</comment>
<sequence length="69" mass="7615">MVVLLFSARLRVTPKSTLKSTSSPKKSVSCVSAVLFLLCQSRYVLFLLGLLQFFYSCYAIDIAGGMPTF</sequence>
<proteinExistence type="predicted"/>
<protein>
    <submittedName>
        <fullName evidence="2">Uncharacterized protein</fullName>
    </submittedName>
</protein>
<evidence type="ECO:0000313" key="2">
    <source>
        <dbReference type="EMBL" id="KPU54828.1"/>
    </source>
</evidence>
<evidence type="ECO:0000256" key="1">
    <source>
        <dbReference type="SAM" id="Phobius"/>
    </source>
</evidence>
<reference evidence="2 3" key="1">
    <citation type="submission" date="2015-09" db="EMBL/GenBank/DDBJ databases">
        <authorList>
            <person name="Jackson K.R."/>
            <person name="Lunt B.L."/>
            <person name="Fisher J.N.B."/>
            <person name="Gardner A.V."/>
            <person name="Bailey M.E."/>
            <person name="Deus L.M."/>
            <person name="Earl A.S."/>
            <person name="Gibby P.D."/>
            <person name="Hartmann K.A."/>
            <person name="Liu J.E."/>
            <person name="Manci A.M."/>
            <person name="Nielsen D.A."/>
            <person name="Solomon M.B."/>
            <person name="Breakwell D.P."/>
            <person name="Burnett S.H."/>
            <person name="Grose J.H."/>
        </authorList>
    </citation>
    <scope>NUCLEOTIDE SEQUENCE [LARGE SCALE GENOMIC DNA]</scope>
    <source>
        <strain evidence="2 3">S613</strain>
    </source>
</reference>
<feature type="transmembrane region" description="Helical" evidence="1">
    <location>
        <begin position="43"/>
        <end position="63"/>
    </location>
</feature>
<dbReference type="Proteomes" id="UP000050349">
    <property type="component" value="Unassembled WGS sequence"/>
</dbReference>
<organism evidence="2 3">
    <name type="scientific">Pseudomonas fluorescens</name>
    <dbReference type="NCBI Taxonomy" id="294"/>
    <lineage>
        <taxon>Bacteria</taxon>
        <taxon>Pseudomonadati</taxon>
        <taxon>Pseudomonadota</taxon>
        <taxon>Gammaproteobacteria</taxon>
        <taxon>Pseudomonadales</taxon>
        <taxon>Pseudomonadaceae</taxon>
        <taxon>Pseudomonas</taxon>
    </lineage>
</organism>